<evidence type="ECO:0000259" key="7">
    <source>
        <dbReference type="Pfam" id="PF13656"/>
    </source>
</evidence>
<dbReference type="Proteomes" id="UP000530660">
    <property type="component" value="Unassembled WGS sequence"/>
</dbReference>
<comment type="similarity">
    <text evidence="5">Belongs to the archaeal Rpo11/eukaryotic RPB11/RPC19 RNA polymerase subunit family.</text>
</comment>
<dbReference type="InterPro" id="IPR009025">
    <property type="entry name" value="RBP11-like_dimer"/>
</dbReference>
<organism evidence="8 9">
    <name type="scientific">Cyanidiococcus yangmingshanensis</name>
    <dbReference type="NCBI Taxonomy" id="2690220"/>
    <lineage>
        <taxon>Eukaryota</taxon>
        <taxon>Rhodophyta</taxon>
        <taxon>Bangiophyceae</taxon>
        <taxon>Cyanidiales</taxon>
        <taxon>Cyanidiaceae</taxon>
        <taxon>Cyanidiococcus</taxon>
    </lineage>
</organism>
<evidence type="ECO:0000256" key="4">
    <source>
        <dbReference type="ARBA" id="ARBA00023242"/>
    </source>
</evidence>
<dbReference type="PANTHER" id="PTHR13946:SF28">
    <property type="entry name" value="DNA-DIRECTED RNA POLYMERASES I AND III SUBUNIT RPAC2"/>
    <property type="match status" value="1"/>
</dbReference>
<evidence type="ECO:0000256" key="5">
    <source>
        <dbReference type="ARBA" id="ARBA00025751"/>
    </source>
</evidence>
<dbReference type="GO" id="GO:0046983">
    <property type="term" value="F:protein dimerization activity"/>
    <property type="evidence" value="ECO:0007669"/>
    <property type="project" value="InterPro"/>
</dbReference>
<dbReference type="EMBL" id="VWRR01000003">
    <property type="protein sequence ID" value="KAF6004540.1"/>
    <property type="molecule type" value="Genomic_DNA"/>
</dbReference>
<dbReference type="SUPFAM" id="SSF55257">
    <property type="entry name" value="RBP11-like subunits of RNA polymerase"/>
    <property type="match status" value="1"/>
</dbReference>
<dbReference type="GO" id="GO:0006383">
    <property type="term" value="P:transcription by RNA polymerase III"/>
    <property type="evidence" value="ECO:0007669"/>
    <property type="project" value="TreeGrafter"/>
</dbReference>
<feature type="domain" description="DNA-directed RNA polymerase RBP11-like dimerisation" evidence="7">
    <location>
        <begin position="44"/>
        <end position="115"/>
    </location>
</feature>
<dbReference type="OrthoDB" id="4209at2759"/>
<accession>A0A7J7IP83</accession>
<keyword evidence="4" id="KW-0539">Nucleus</keyword>
<protein>
    <submittedName>
        <fullName evidence="8">DNA-directed RNA polymerases I and III subunit RPAC2</fullName>
    </submittedName>
</protein>
<sequence>MESVPKSALSDRGLPSEHRNGVHSGTQPQERSVQVEENANRSEAVLTFRGEGHTLGNVLRYMISRDEQVQQVGYTIPHPSEDCMKLYVVSKPGVRALDCVKLALFHLTQLCDIVGEKYEEAFAETAE</sequence>
<dbReference type="CDD" id="cd07029">
    <property type="entry name" value="RNAP_I_III_AC19"/>
    <property type="match status" value="1"/>
</dbReference>
<dbReference type="AlphaFoldDB" id="A0A7J7IP83"/>
<reference evidence="8 9" key="1">
    <citation type="journal article" date="2020" name="J. Phycol.">
        <title>Comparative genome analysis reveals Cyanidiococcus gen. nov., a new extremophilic red algal genus sister to Cyanidioschyzon (Cyanidioschyzonaceae, Rhodophyta).</title>
        <authorList>
            <person name="Liu S.-L."/>
            <person name="Chiang Y.-R."/>
            <person name="Yoon H.S."/>
            <person name="Fu H.-Y."/>
        </authorList>
    </citation>
    <scope>NUCLEOTIDE SEQUENCE [LARGE SCALE GENOMIC DNA]</scope>
    <source>
        <strain evidence="8 9">THAL066</strain>
    </source>
</reference>
<comment type="subcellular location">
    <subcellularLocation>
        <location evidence="1">Nucleus</location>
    </subcellularLocation>
</comment>
<dbReference type="InterPro" id="IPR033898">
    <property type="entry name" value="RNAP_AC19"/>
</dbReference>
<keyword evidence="3" id="KW-0804">Transcription</keyword>
<evidence type="ECO:0000256" key="2">
    <source>
        <dbReference type="ARBA" id="ARBA00022478"/>
    </source>
</evidence>
<dbReference type="HAMAP" id="MF_00261">
    <property type="entry name" value="RNApol_arch_Rpo11"/>
    <property type="match status" value="1"/>
</dbReference>
<dbReference type="GO" id="GO:0005736">
    <property type="term" value="C:RNA polymerase I complex"/>
    <property type="evidence" value="ECO:0007669"/>
    <property type="project" value="TreeGrafter"/>
</dbReference>
<dbReference type="PROSITE" id="PS01154">
    <property type="entry name" value="RNA_POL_L_13KD"/>
    <property type="match status" value="1"/>
</dbReference>
<dbReference type="GO" id="GO:0005666">
    <property type="term" value="C:RNA polymerase III complex"/>
    <property type="evidence" value="ECO:0007669"/>
    <property type="project" value="TreeGrafter"/>
</dbReference>
<dbReference type="Pfam" id="PF13656">
    <property type="entry name" value="RNA_pol_L_2"/>
    <property type="match status" value="1"/>
</dbReference>
<feature type="compositionally biased region" description="Polar residues" evidence="6">
    <location>
        <begin position="23"/>
        <end position="37"/>
    </location>
</feature>
<evidence type="ECO:0000313" key="9">
    <source>
        <dbReference type="Proteomes" id="UP000530660"/>
    </source>
</evidence>
<dbReference type="InterPro" id="IPR036603">
    <property type="entry name" value="RBP11-like"/>
</dbReference>
<evidence type="ECO:0000256" key="6">
    <source>
        <dbReference type="SAM" id="MobiDB-lite"/>
    </source>
</evidence>
<name>A0A7J7IP83_9RHOD</name>
<dbReference type="InterPro" id="IPR022905">
    <property type="entry name" value="Rpo11-like"/>
</dbReference>
<feature type="region of interest" description="Disordered" evidence="6">
    <location>
        <begin position="1"/>
        <end position="39"/>
    </location>
</feature>
<dbReference type="InterPro" id="IPR008193">
    <property type="entry name" value="RNA_pol_Rpb11_13-16kDa_CS"/>
</dbReference>
<proteinExistence type="inferred from homology"/>
<dbReference type="Gene3D" id="3.30.1360.10">
    <property type="entry name" value="RNA polymerase, RBP11-like subunit"/>
    <property type="match status" value="1"/>
</dbReference>
<gene>
    <name evidence="8" type="primary">POLR1D</name>
    <name evidence="8" type="ORF">F1559_004043</name>
</gene>
<dbReference type="PANTHER" id="PTHR13946">
    <property type="entry name" value="DNA-DIRECTED RNA POLYMERASE I,II,III"/>
    <property type="match status" value="1"/>
</dbReference>
<evidence type="ECO:0000256" key="3">
    <source>
        <dbReference type="ARBA" id="ARBA00023163"/>
    </source>
</evidence>
<keyword evidence="2 8" id="KW-0240">DNA-directed RNA polymerase</keyword>
<keyword evidence="9" id="KW-1185">Reference proteome</keyword>
<dbReference type="GO" id="GO:0006362">
    <property type="term" value="P:transcription elongation by RNA polymerase I"/>
    <property type="evidence" value="ECO:0007669"/>
    <property type="project" value="TreeGrafter"/>
</dbReference>
<dbReference type="GO" id="GO:0003899">
    <property type="term" value="F:DNA-directed RNA polymerase activity"/>
    <property type="evidence" value="ECO:0007669"/>
    <property type="project" value="InterPro"/>
</dbReference>
<dbReference type="GO" id="GO:0003677">
    <property type="term" value="F:DNA binding"/>
    <property type="evidence" value="ECO:0007669"/>
    <property type="project" value="InterPro"/>
</dbReference>
<comment type="caution">
    <text evidence="8">The sequence shown here is derived from an EMBL/GenBank/DDBJ whole genome shotgun (WGS) entry which is preliminary data.</text>
</comment>
<evidence type="ECO:0000313" key="8">
    <source>
        <dbReference type="EMBL" id="KAF6004540.1"/>
    </source>
</evidence>
<evidence type="ECO:0000256" key="1">
    <source>
        <dbReference type="ARBA" id="ARBA00004123"/>
    </source>
</evidence>